<gene>
    <name evidence="11" type="ORF">GFER_04055</name>
</gene>
<feature type="transmembrane region" description="Helical" evidence="10">
    <location>
        <begin position="160"/>
        <end position="179"/>
    </location>
</feature>
<dbReference type="AlphaFoldDB" id="A0A0C2EGP4"/>
<sequence length="455" mass="49129">MKLSALRRRELSPGTALILYYLTAIALGTVLLALPAASRGAPLSLLDALFTATSAQCVTGLVVVDTGSDLSLFGQLVVLVLIQIGGLGIMTFSVLLFIYLGRRVSMRGRWIIHETLIHTPVASLRDLLGTILIFTLFIELAGTVLLALVFVPEMGWGQGIYHAVFHAVSAFCNAGFALFPDSLESYAAHPLTNLTVMLLITLGGLGFLVVCELFNWVRNRRSRRRLSLHSRLVLWTSAILTLGGALMIFLLESGNSLHGRTALEGLWVAVFQSVTARTAGFNTFDLSLFHPATLMLMLFLMLIGASPGSCGGGLKTTSIAVLFAALLSRLRGSPHTSILHRTIPEEQVTKTLSLVLLALVLLGTSIFFLLAVQMPTQPLIAHEESFLLYVFEAVSAFATVGLSLGATAELGDAGKLIIIVLMFVGRVGLLTVAFAIVRRRRQKPLRYGEENIMIG</sequence>
<dbReference type="EMBL" id="JWJD01000001">
    <property type="protein sequence ID" value="KIH77818.1"/>
    <property type="molecule type" value="Genomic_DNA"/>
</dbReference>
<evidence type="ECO:0000256" key="9">
    <source>
        <dbReference type="ARBA" id="ARBA00023136"/>
    </source>
</evidence>
<keyword evidence="9 10" id="KW-0472">Membrane</keyword>
<evidence type="ECO:0000256" key="4">
    <source>
        <dbReference type="ARBA" id="ARBA00022538"/>
    </source>
</evidence>
<reference evidence="11 12" key="1">
    <citation type="submission" date="2014-12" db="EMBL/GenBank/DDBJ databases">
        <title>Genomes of Geoalkalibacter ferrihydriticus and Geoalkalibacter subterraneus, two haloalkaliphilic metal-reducing members of the Geobacteraceae.</title>
        <authorList>
            <person name="Badalamenti J.P."/>
            <person name="Torres C.I."/>
            <person name="Krajmalnik-Brown R."/>
            <person name="Bond D.R."/>
        </authorList>
    </citation>
    <scope>NUCLEOTIDE SEQUENCE [LARGE SCALE GENOMIC DNA]</scope>
    <source>
        <strain evidence="11 12">DSM 17813</strain>
    </source>
</reference>
<evidence type="ECO:0000256" key="1">
    <source>
        <dbReference type="ARBA" id="ARBA00004651"/>
    </source>
</evidence>
<feature type="transmembrane region" description="Helical" evidence="10">
    <location>
        <begin position="127"/>
        <end position="151"/>
    </location>
</feature>
<feature type="transmembrane region" description="Helical" evidence="10">
    <location>
        <begin position="76"/>
        <end position="100"/>
    </location>
</feature>
<feature type="transmembrane region" description="Helical" evidence="10">
    <location>
        <begin position="43"/>
        <end position="64"/>
    </location>
</feature>
<evidence type="ECO:0000313" key="12">
    <source>
        <dbReference type="Proteomes" id="UP000035068"/>
    </source>
</evidence>
<evidence type="ECO:0000256" key="6">
    <source>
        <dbReference type="ARBA" id="ARBA00022958"/>
    </source>
</evidence>
<protein>
    <submittedName>
        <fullName evidence="11">Potassium transporter</fullName>
    </submittedName>
</protein>
<keyword evidence="2" id="KW-0813">Transport</keyword>
<dbReference type="GO" id="GO:0015379">
    <property type="term" value="F:potassium:chloride symporter activity"/>
    <property type="evidence" value="ECO:0007669"/>
    <property type="project" value="InterPro"/>
</dbReference>
<feature type="transmembrane region" description="Helical" evidence="10">
    <location>
        <begin position="352"/>
        <end position="374"/>
    </location>
</feature>
<keyword evidence="3" id="KW-1003">Cell membrane</keyword>
<dbReference type="PANTHER" id="PTHR32024:SF1">
    <property type="entry name" value="KTR SYSTEM POTASSIUM UPTAKE PROTEIN B"/>
    <property type="match status" value="1"/>
</dbReference>
<comment type="subcellular location">
    <subcellularLocation>
        <location evidence="1">Cell membrane</location>
        <topology evidence="1">Multi-pass membrane protein</topology>
    </subcellularLocation>
</comment>
<feature type="transmembrane region" description="Helical" evidence="10">
    <location>
        <begin position="232"/>
        <end position="251"/>
    </location>
</feature>
<evidence type="ECO:0000256" key="7">
    <source>
        <dbReference type="ARBA" id="ARBA00022989"/>
    </source>
</evidence>
<feature type="transmembrane region" description="Helical" evidence="10">
    <location>
        <begin position="288"/>
        <end position="305"/>
    </location>
</feature>
<dbReference type="GO" id="GO:0005886">
    <property type="term" value="C:plasma membrane"/>
    <property type="evidence" value="ECO:0007669"/>
    <property type="project" value="UniProtKB-SubCell"/>
</dbReference>
<evidence type="ECO:0000313" key="11">
    <source>
        <dbReference type="EMBL" id="KIH77818.1"/>
    </source>
</evidence>
<feature type="transmembrane region" description="Helical" evidence="10">
    <location>
        <begin position="416"/>
        <end position="437"/>
    </location>
</feature>
<keyword evidence="7 10" id="KW-1133">Transmembrane helix</keyword>
<dbReference type="InterPro" id="IPR004772">
    <property type="entry name" value="TrkH"/>
</dbReference>
<dbReference type="RefSeq" id="WP_040096293.1">
    <property type="nucleotide sequence ID" value="NZ_JWJD01000001.1"/>
</dbReference>
<evidence type="ECO:0000256" key="8">
    <source>
        <dbReference type="ARBA" id="ARBA00023065"/>
    </source>
</evidence>
<dbReference type="InterPro" id="IPR003445">
    <property type="entry name" value="Cat_transpt"/>
</dbReference>
<feature type="transmembrane region" description="Helical" evidence="10">
    <location>
        <begin position="191"/>
        <end position="211"/>
    </location>
</feature>
<evidence type="ECO:0000256" key="3">
    <source>
        <dbReference type="ARBA" id="ARBA00022475"/>
    </source>
</evidence>
<dbReference type="PANTHER" id="PTHR32024">
    <property type="entry name" value="TRK SYSTEM POTASSIUM UPTAKE PROTEIN TRKG-RELATED"/>
    <property type="match status" value="1"/>
</dbReference>
<dbReference type="Pfam" id="PF02386">
    <property type="entry name" value="TrkH"/>
    <property type="match status" value="1"/>
</dbReference>
<accession>A0A0C2EGP4</accession>
<keyword evidence="4" id="KW-0633">Potassium transport</keyword>
<evidence type="ECO:0000256" key="2">
    <source>
        <dbReference type="ARBA" id="ARBA00022448"/>
    </source>
</evidence>
<keyword evidence="8" id="KW-0406">Ion transport</keyword>
<evidence type="ECO:0000256" key="5">
    <source>
        <dbReference type="ARBA" id="ARBA00022692"/>
    </source>
</evidence>
<dbReference type="NCBIfam" id="TIGR00933">
    <property type="entry name" value="2a38"/>
    <property type="match status" value="1"/>
</dbReference>
<proteinExistence type="predicted"/>
<feature type="transmembrane region" description="Helical" evidence="10">
    <location>
        <begin position="16"/>
        <end position="37"/>
    </location>
</feature>
<keyword evidence="12" id="KW-1185">Reference proteome</keyword>
<dbReference type="Proteomes" id="UP000035068">
    <property type="component" value="Unassembled WGS sequence"/>
</dbReference>
<evidence type="ECO:0000256" key="10">
    <source>
        <dbReference type="SAM" id="Phobius"/>
    </source>
</evidence>
<keyword evidence="5 10" id="KW-0812">Transmembrane</keyword>
<comment type="caution">
    <text evidence="11">The sequence shown here is derived from an EMBL/GenBank/DDBJ whole genome shotgun (WGS) entry which is preliminary data.</text>
</comment>
<organism evidence="11 12">
    <name type="scientific">Geoalkalibacter ferrihydriticus DSM 17813</name>
    <dbReference type="NCBI Taxonomy" id="1121915"/>
    <lineage>
        <taxon>Bacteria</taxon>
        <taxon>Pseudomonadati</taxon>
        <taxon>Thermodesulfobacteriota</taxon>
        <taxon>Desulfuromonadia</taxon>
        <taxon>Desulfuromonadales</taxon>
        <taxon>Geoalkalibacteraceae</taxon>
        <taxon>Geoalkalibacter</taxon>
    </lineage>
</organism>
<keyword evidence="6" id="KW-0630">Potassium</keyword>
<name>A0A0C2EGP4_9BACT</name>